<dbReference type="RefSeq" id="WP_326121339.1">
    <property type="nucleotide sequence ID" value="NZ_JARSFG010000003.1"/>
</dbReference>
<keyword evidence="2" id="KW-0489">Methyltransferase</keyword>
<dbReference type="GO" id="GO:0032259">
    <property type="term" value="P:methylation"/>
    <property type="evidence" value="ECO:0007669"/>
    <property type="project" value="UniProtKB-KW"/>
</dbReference>
<dbReference type="InterPro" id="IPR041698">
    <property type="entry name" value="Methyltransf_25"/>
</dbReference>
<comment type="caution">
    <text evidence="2">The sequence shown here is derived from an EMBL/GenBank/DDBJ whole genome shotgun (WGS) entry which is preliminary data.</text>
</comment>
<sequence length="279" mass="32021">MKGPLVINFEQLWQEGMHDWHGKMPERMVDDTLEEAFWAASMAKKKPKQTDTYAEAIFQAMQAHLTPADEVLEIGPGWGNYTFPLESYVASVTCVDSSESVLAYLKQHTTKRVKLCHGKFEQLALVQHDVVLGVNCFYRMYHMNATLVKMNALARKKAIIGMTTGPIQPHYNILHDTYGYAIKFPRRDYIEIVNMLYQLGIYADCQMIPLERTYRYDSKEALLTAQSKKILDAQFNMEHVEAALAPFIVEENGVYSYSHTFYAAIITWTPVQKVMVETK</sequence>
<evidence type="ECO:0000313" key="2">
    <source>
        <dbReference type="EMBL" id="MEC1177115.1"/>
    </source>
</evidence>
<keyword evidence="2" id="KW-0808">Transferase</keyword>
<name>A0AAW9NRR2_9BACL</name>
<dbReference type="SUPFAM" id="SSF53335">
    <property type="entry name" value="S-adenosyl-L-methionine-dependent methyltransferases"/>
    <property type="match status" value="1"/>
</dbReference>
<feature type="domain" description="Methyltransferase" evidence="1">
    <location>
        <begin position="71"/>
        <end position="144"/>
    </location>
</feature>
<reference evidence="2 3" key="1">
    <citation type="submission" date="2023-03" db="EMBL/GenBank/DDBJ databases">
        <title>Bacillus Genome Sequencing.</title>
        <authorList>
            <person name="Dunlap C."/>
        </authorList>
    </citation>
    <scope>NUCLEOTIDE SEQUENCE [LARGE SCALE GENOMIC DNA]</scope>
    <source>
        <strain evidence="2 3">B-59205</strain>
    </source>
</reference>
<dbReference type="EMBL" id="JARSFG010000003">
    <property type="protein sequence ID" value="MEC1177115.1"/>
    <property type="molecule type" value="Genomic_DNA"/>
</dbReference>
<accession>A0AAW9NRR2</accession>
<dbReference type="Pfam" id="PF13649">
    <property type="entry name" value="Methyltransf_25"/>
    <property type="match status" value="1"/>
</dbReference>
<dbReference type="Gene3D" id="3.40.50.150">
    <property type="entry name" value="Vaccinia Virus protein VP39"/>
    <property type="match status" value="1"/>
</dbReference>
<dbReference type="Proteomes" id="UP001344888">
    <property type="component" value="Unassembled WGS sequence"/>
</dbReference>
<organism evidence="2 3">
    <name type="scientific">Metasolibacillus meyeri</name>
    <dbReference type="NCBI Taxonomy" id="1071052"/>
    <lineage>
        <taxon>Bacteria</taxon>
        <taxon>Bacillati</taxon>
        <taxon>Bacillota</taxon>
        <taxon>Bacilli</taxon>
        <taxon>Bacillales</taxon>
        <taxon>Caryophanaceae</taxon>
        <taxon>Metasolibacillus</taxon>
    </lineage>
</organism>
<dbReference type="AlphaFoldDB" id="A0AAW9NRR2"/>
<dbReference type="CDD" id="cd02440">
    <property type="entry name" value="AdoMet_MTases"/>
    <property type="match status" value="1"/>
</dbReference>
<gene>
    <name evidence="2" type="ORF">P9B03_01345</name>
</gene>
<dbReference type="GO" id="GO:0008168">
    <property type="term" value="F:methyltransferase activity"/>
    <property type="evidence" value="ECO:0007669"/>
    <property type="project" value="UniProtKB-KW"/>
</dbReference>
<keyword evidence="3" id="KW-1185">Reference proteome</keyword>
<proteinExistence type="predicted"/>
<evidence type="ECO:0000259" key="1">
    <source>
        <dbReference type="Pfam" id="PF13649"/>
    </source>
</evidence>
<evidence type="ECO:0000313" key="3">
    <source>
        <dbReference type="Proteomes" id="UP001344888"/>
    </source>
</evidence>
<dbReference type="InterPro" id="IPR029063">
    <property type="entry name" value="SAM-dependent_MTases_sf"/>
</dbReference>
<protein>
    <submittedName>
        <fullName evidence="2">Methyltransferase domain-containing protein</fullName>
    </submittedName>
</protein>